<dbReference type="SUPFAM" id="SSF51395">
    <property type="entry name" value="FMN-linked oxidoreductases"/>
    <property type="match status" value="1"/>
</dbReference>
<dbReference type="EMBL" id="JAFREL020000003">
    <property type="protein sequence ID" value="MEO1771945.1"/>
    <property type="molecule type" value="Genomic_DNA"/>
</dbReference>
<dbReference type="InterPro" id="IPR013785">
    <property type="entry name" value="Aldolase_TIM"/>
</dbReference>
<dbReference type="CDD" id="cd04735">
    <property type="entry name" value="OYE_like_4_FMN"/>
    <property type="match status" value="1"/>
</dbReference>
<dbReference type="Pfam" id="PF00724">
    <property type="entry name" value="Oxidored_FMN"/>
    <property type="match status" value="1"/>
</dbReference>
<reference evidence="4 5" key="1">
    <citation type="submission" date="2021-03" db="EMBL/GenBank/DDBJ databases">
        <authorList>
            <person name="Gilmore M.S."/>
            <person name="Schwartzman J."/>
            <person name="Van Tyne D."/>
            <person name="Martin M."/>
            <person name="Earl A.M."/>
            <person name="Manson A.L."/>
            <person name="Straub T."/>
            <person name="Salamzade R."/>
            <person name="Saavedra J."/>
            <person name="Lebreton F."/>
            <person name="Prichula J."/>
            <person name="Schaufler K."/>
            <person name="Gaca A."/>
            <person name="Sgardioli B."/>
            <person name="Wagenaar J."/>
            <person name="Strong T."/>
        </authorList>
    </citation>
    <scope>NUCLEOTIDE SEQUENCE [LARGE SCALE GENOMIC DNA]</scope>
    <source>
        <strain evidence="4 5">665A</strain>
    </source>
</reference>
<keyword evidence="5" id="KW-1185">Reference proteome</keyword>
<keyword evidence="2" id="KW-0560">Oxidoreductase</keyword>
<evidence type="ECO:0000313" key="5">
    <source>
        <dbReference type="Proteomes" id="UP000664357"/>
    </source>
</evidence>
<protein>
    <recommendedName>
        <fullName evidence="3">NADH:flavin oxidoreductase/NADH oxidase N-terminal domain-containing protein</fullName>
    </recommendedName>
</protein>
<reference evidence="4 5" key="2">
    <citation type="submission" date="2024-02" db="EMBL/GenBank/DDBJ databases">
        <title>The Genome Sequence of Enterococcus sp. DIV0159.</title>
        <authorList>
            <person name="Earl A."/>
            <person name="Manson A."/>
            <person name="Gilmore M."/>
            <person name="Sanders J."/>
            <person name="Shea T."/>
            <person name="Howe W."/>
            <person name="Livny J."/>
            <person name="Cuomo C."/>
            <person name="Neafsey D."/>
            <person name="Birren B."/>
        </authorList>
    </citation>
    <scope>NUCLEOTIDE SEQUENCE [LARGE SCALE GENOMIC DNA]</scope>
    <source>
        <strain evidence="4 5">665A</strain>
    </source>
</reference>
<dbReference type="InterPro" id="IPR051799">
    <property type="entry name" value="NADH_flavin_oxidoreductase"/>
</dbReference>
<accession>A0ABV0ETH2</accession>
<organism evidence="4 5">
    <name type="scientific">Candidatus Enterococcus ferrettii</name>
    <dbReference type="NCBI Taxonomy" id="2815324"/>
    <lineage>
        <taxon>Bacteria</taxon>
        <taxon>Bacillati</taxon>
        <taxon>Bacillota</taxon>
        <taxon>Bacilli</taxon>
        <taxon>Lactobacillales</taxon>
        <taxon>Enterococcaceae</taxon>
        <taxon>Enterococcus</taxon>
    </lineage>
</organism>
<dbReference type="PANTHER" id="PTHR43656">
    <property type="entry name" value="BINDING OXIDOREDUCTASE, PUTATIVE (AFU_ORTHOLOGUE AFUA_2G08260)-RELATED"/>
    <property type="match status" value="1"/>
</dbReference>
<keyword evidence="1" id="KW-0285">Flavoprotein</keyword>
<sequence>MSEKYQKLLEPLTLTNGAKINYRIAMAPMVAQGSNPDGTVSENDLDFYSERSNVAGIIITGAATVSERGKGFDKQLSISDDTYIAGLKKLAAVLKKDGNKAIIQLYHGGREAKSSYDKFGEVVAPSAVEFPFLSYTPRALTEEEIQDSIAAFGAATKRAIEAGFDGVEIHGANHYLLQQFFSAYSNHRDDFWGSALECRMNFPLAVVKEVKRMANEFAKPDFIVGYRYSPEEIHGDMIGYTAEESLQLIDKIVEHKLDYIHVSIFTKYNDKPSGNDKTFAELTKEVVGDRAAVIIVSNIFSADDALEALEIADIAAIGRESLLEPKFAEKIAAGEADSILSRLTADRVASLQFPEKLKDWFLEEGSALPPLPGDEYLKA</sequence>
<dbReference type="RefSeq" id="WP_207704498.1">
    <property type="nucleotide sequence ID" value="NZ_JAFREL020000003.1"/>
</dbReference>
<proteinExistence type="predicted"/>
<feature type="domain" description="NADH:flavin oxidoreductase/NADH oxidase N-terminal" evidence="3">
    <location>
        <begin position="7"/>
        <end position="336"/>
    </location>
</feature>
<evidence type="ECO:0000256" key="1">
    <source>
        <dbReference type="ARBA" id="ARBA00022630"/>
    </source>
</evidence>
<dbReference type="PANTHER" id="PTHR43656:SF2">
    <property type="entry name" value="BINDING OXIDOREDUCTASE, PUTATIVE (AFU_ORTHOLOGUE AFUA_2G08260)-RELATED"/>
    <property type="match status" value="1"/>
</dbReference>
<evidence type="ECO:0000259" key="3">
    <source>
        <dbReference type="Pfam" id="PF00724"/>
    </source>
</evidence>
<evidence type="ECO:0000256" key="2">
    <source>
        <dbReference type="ARBA" id="ARBA00023002"/>
    </source>
</evidence>
<gene>
    <name evidence="4" type="ORF">JZO67_003927</name>
</gene>
<dbReference type="Gene3D" id="3.20.20.70">
    <property type="entry name" value="Aldolase class I"/>
    <property type="match status" value="1"/>
</dbReference>
<evidence type="ECO:0000313" key="4">
    <source>
        <dbReference type="EMBL" id="MEO1771945.1"/>
    </source>
</evidence>
<dbReference type="InterPro" id="IPR001155">
    <property type="entry name" value="OxRdtase_FMN_N"/>
</dbReference>
<comment type="caution">
    <text evidence="4">The sequence shown here is derived from an EMBL/GenBank/DDBJ whole genome shotgun (WGS) entry which is preliminary data.</text>
</comment>
<name>A0ABV0ETH2_9ENTE</name>
<dbReference type="Proteomes" id="UP000664357">
    <property type="component" value="Unassembled WGS sequence"/>
</dbReference>